<feature type="transmembrane region" description="Helical" evidence="1">
    <location>
        <begin position="239"/>
        <end position="262"/>
    </location>
</feature>
<keyword evidence="1" id="KW-0472">Membrane</keyword>
<feature type="transmembrane region" description="Helical" evidence="1">
    <location>
        <begin position="145"/>
        <end position="164"/>
    </location>
</feature>
<proteinExistence type="predicted"/>
<feature type="transmembrane region" description="Helical" evidence="1">
    <location>
        <begin position="73"/>
        <end position="91"/>
    </location>
</feature>
<name>A0AAE3QW13_9BACT</name>
<dbReference type="AlphaFoldDB" id="A0AAE3QW13"/>
<comment type="caution">
    <text evidence="2">The sequence shown here is derived from an EMBL/GenBank/DDBJ whole genome shotgun (WGS) entry which is preliminary data.</text>
</comment>
<gene>
    <name evidence="2" type="ORF">QNI16_27785</name>
</gene>
<dbReference type="Proteomes" id="UP001241110">
    <property type="component" value="Unassembled WGS sequence"/>
</dbReference>
<evidence type="ECO:0000313" key="3">
    <source>
        <dbReference type="Proteomes" id="UP001241110"/>
    </source>
</evidence>
<protein>
    <submittedName>
        <fullName evidence="2">Uncharacterized protein</fullName>
    </submittedName>
</protein>
<accession>A0AAE3QW13</accession>
<organism evidence="2 3">
    <name type="scientific">Xanthocytophaga flava</name>
    <dbReference type="NCBI Taxonomy" id="3048013"/>
    <lineage>
        <taxon>Bacteria</taxon>
        <taxon>Pseudomonadati</taxon>
        <taxon>Bacteroidota</taxon>
        <taxon>Cytophagia</taxon>
        <taxon>Cytophagales</taxon>
        <taxon>Rhodocytophagaceae</taxon>
        <taxon>Xanthocytophaga</taxon>
    </lineage>
</organism>
<evidence type="ECO:0000256" key="1">
    <source>
        <dbReference type="SAM" id="Phobius"/>
    </source>
</evidence>
<dbReference type="RefSeq" id="WP_313985484.1">
    <property type="nucleotide sequence ID" value="NZ_JASJOS010000014.1"/>
</dbReference>
<dbReference type="EMBL" id="JASJOS010000014">
    <property type="protein sequence ID" value="MDJ1484330.1"/>
    <property type="molecule type" value="Genomic_DNA"/>
</dbReference>
<feature type="transmembrane region" description="Helical" evidence="1">
    <location>
        <begin position="15"/>
        <end position="35"/>
    </location>
</feature>
<evidence type="ECO:0000313" key="2">
    <source>
        <dbReference type="EMBL" id="MDJ1484330.1"/>
    </source>
</evidence>
<keyword evidence="1" id="KW-0812">Transmembrane</keyword>
<feature type="transmembrane region" description="Helical" evidence="1">
    <location>
        <begin position="122"/>
        <end position="139"/>
    </location>
</feature>
<keyword evidence="1" id="KW-1133">Transmembrane helix</keyword>
<dbReference type="SUPFAM" id="SSF81324">
    <property type="entry name" value="Voltage-gated potassium channels"/>
    <property type="match status" value="1"/>
</dbReference>
<reference evidence="2" key="1">
    <citation type="submission" date="2023-05" db="EMBL/GenBank/DDBJ databases">
        <authorList>
            <person name="Zhang X."/>
        </authorList>
    </citation>
    <scope>NUCLEOTIDE SEQUENCE</scope>
    <source>
        <strain evidence="2">YF14B1</strain>
    </source>
</reference>
<feature type="transmembrane region" description="Helical" evidence="1">
    <location>
        <begin position="314"/>
        <end position="335"/>
    </location>
</feature>
<sequence length="395" mass="46275">MTNNRDLSERTFLSIAWRLRLFSLIWIIGILIIIFRIDVILLESHNSLLDLIKGSLPIAIILLAIVLITTQKWYFTLLLLFYPIAFFCWFLPKTILKNGKIYLLGHYLNLIFKCFRNFKKTLIHFSLFVFSILILVIIGETWTRWVIIGVMSYFYFRYSFTYTLKAFKPAQLFGSDLESFLEKNSGIKSGLINALVNVKQEESLPEIERKEKQLTRLVLTNYLFLLISQNLNGFRGKRAFIISVVFEIAYFVFVSICFFWLVNYQLYKIESSNFIIDGLSNPFEFLYYTFKTTLSFGDIEAIKPYSKLAKSVEMISYMVLGIVVLVFFASMIFSLRQEKIFENVKLVTEICSYQNAKIDEVIKKEFGIDIEKALKEFATINESVENLKNIFRNVF</sequence>